<keyword evidence="2" id="KW-1185">Reference proteome</keyword>
<protein>
    <submittedName>
        <fullName evidence="1">Uncharacterized protein</fullName>
    </submittedName>
</protein>
<dbReference type="AlphaFoldDB" id="A0A154PG07"/>
<organism evidence="1 2">
    <name type="scientific">Dufourea novaeangliae</name>
    <name type="common">Sweat bee</name>
    <dbReference type="NCBI Taxonomy" id="178035"/>
    <lineage>
        <taxon>Eukaryota</taxon>
        <taxon>Metazoa</taxon>
        <taxon>Ecdysozoa</taxon>
        <taxon>Arthropoda</taxon>
        <taxon>Hexapoda</taxon>
        <taxon>Insecta</taxon>
        <taxon>Pterygota</taxon>
        <taxon>Neoptera</taxon>
        <taxon>Endopterygota</taxon>
        <taxon>Hymenoptera</taxon>
        <taxon>Apocrita</taxon>
        <taxon>Aculeata</taxon>
        <taxon>Apoidea</taxon>
        <taxon>Anthophila</taxon>
        <taxon>Halictidae</taxon>
        <taxon>Rophitinae</taxon>
        <taxon>Dufourea</taxon>
    </lineage>
</organism>
<dbReference type="EMBL" id="KQ434886">
    <property type="protein sequence ID" value="KZC10120.1"/>
    <property type="molecule type" value="Genomic_DNA"/>
</dbReference>
<evidence type="ECO:0000313" key="1">
    <source>
        <dbReference type="EMBL" id="KZC10120.1"/>
    </source>
</evidence>
<sequence>MNIVYTRLKTGGDICIINLKNLGREMLTRHATFFATGSPLKPRERSRESASQIDAILDKRRVNDIAFPGETAA</sequence>
<dbReference type="Proteomes" id="UP000076502">
    <property type="component" value="Unassembled WGS sequence"/>
</dbReference>
<reference evidence="1 2" key="1">
    <citation type="submission" date="2015-07" db="EMBL/GenBank/DDBJ databases">
        <title>The genome of Dufourea novaeangliae.</title>
        <authorList>
            <person name="Pan H."/>
            <person name="Kapheim K."/>
        </authorList>
    </citation>
    <scope>NUCLEOTIDE SEQUENCE [LARGE SCALE GENOMIC DNA]</scope>
    <source>
        <strain evidence="1">0120121106</strain>
        <tissue evidence="1">Whole body</tissue>
    </source>
</reference>
<proteinExistence type="predicted"/>
<accession>A0A154PG07</accession>
<gene>
    <name evidence="1" type="ORF">WN55_01103</name>
</gene>
<evidence type="ECO:0000313" key="2">
    <source>
        <dbReference type="Proteomes" id="UP000076502"/>
    </source>
</evidence>
<name>A0A154PG07_DUFNO</name>